<dbReference type="AlphaFoldDB" id="A0A3M7SVI2"/>
<organism evidence="1 2">
    <name type="scientific">Brachionus plicatilis</name>
    <name type="common">Marine rotifer</name>
    <name type="synonym">Brachionus muelleri</name>
    <dbReference type="NCBI Taxonomy" id="10195"/>
    <lineage>
        <taxon>Eukaryota</taxon>
        <taxon>Metazoa</taxon>
        <taxon>Spiralia</taxon>
        <taxon>Gnathifera</taxon>
        <taxon>Rotifera</taxon>
        <taxon>Eurotatoria</taxon>
        <taxon>Monogononta</taxon>
        <taxon>Pseudotrocha</taxon>
        <taxon>Ploima</taxon>
        <taxon>Brachionidae</taxon>
        <taxon>Brachionus</taxon>
    </lineage>
</organism>
<keyword evidence="2" id="KW-1185">Reference proteome</keyword>
<gene>
    <name evidence="1" type="ORF">BpHYR1_012055</name>
</gene>
<comment type="caution">
    <text evidence="1">The sequence shown here is derived from an EMBL/GenBank/DDBJ whole genome shotgun (WGS) entry which is preliminary data.</text>
</comment>
<accession>A0A3M7SVI2</accession>
<sequence>MTGLIHFSFNILKKISQIIEQYVTPCGYFILSEADKIHNVSVNATQIHFCNQKLEKNYSSSEFLDLYLIIFRIFFETSK</sequence>
<evidence type="ECO:0000313" key="1">
    <source>
        <dbReference type="EMBL" id="RNA39766.1"/>
    </source>
</evidence>
<proteinExistence type="predicted"/>
<protein>
    <submittedName>
        <fullName evidence="1">Uncharacterized protein</fullName>
    </submittedName>
</protein>
<evidence type="ECO:0000313" key="2">
    <source>
        <dbReference type="Proteomes" id="UP000276133"/>
    </source>
</evidence>
<dbReference type="Proteomes" id="UP000276133">
    <property type="component" value="Unassembled WGS sequence"/>
</dbReference>
<name>A0A3M7SVI2_BRAPC</name>
<dbReference type="EMBL" id="REGN01000705">
    <property type="protein sequence ID" value="RNA39766.1"/>
    <property type="molecule type" value="Genomic_DNA"/>
</dbReference>
<reference evidence="1 2" key="1">
    <citation type="journal article" date="2018" name="Sci. Rep.">
        <title>Genomic signatures of local adaptation to the degree of environmental predictability in rotifers.</title>
        <authorList>
            <person name="Franch-Gras L."/>
            <person name="Hahn C."/>
            <person name="Garcia-Roger E.M."/>
            <person name="Carmona M.J."/>
            <person name="Serra M."/>
            <person name="Gomez A."/>
        </authorList>
    </citation>
    <scope>NUCLEOTIDE SEQUENCE [LARGE SCALE GENOMIC DNA]</scope>
    <source>
        <strain evidence="1">HYR1</strain>
    </source>
</reference>